<sequence>MTFSDTVNPNSPENLTPTQKFFFGSKMLVTGGTGFIGHVLLEKLLTACPNISKIYLIIRRKKDTDIEVRLDRMLEDVVFSKLRVQCPDFRDKIVAVEGDMQLPDLGLNPSDRLLLRNEMPNEHENVFTFFPCTLPASNSDPQHTGL</sequence>
<dbReference type="Gene3D" id="3.40.50.720">
    <property type="entry name" value="NAD(P)-binding Rossmann-like Domain"/>
    <property type="match status" value="1"/>
</dbReference>
<dbReference type="SUPFAM" id="SSF51735">
    <property type="entry name" value="NAD(P)-binding Rossmann-fold domains"/>
    <property type="match status" value="1"/>
</dbReference>
<comment type="caution">
    <text evidence="3">The sequence shown here is derived from an EMBL/GenBank/DDBJ whole genome shotgun (WGS) entry which is preliminary data.</text>
</comment>
<organism evidence="3 4">
    <name type="scientific">Exocentrus adspersus</name>
    <dbReference type="NCBI Taxonomy" id="1586481"/>
    <lineage>
        <taxon>Eukaryota</taxon>
        <taxon>Metazoa</taxon>
        <taxon>Ecdysozoa</taxon>
        <taxon>Arthropoda</taxon>
        <taxon>Hexapoda</taxon>
        <taxon>Insecta</taxon>
        <taxon>Pterygota</taxon>
        <taxon>Neoptera</taxon>
        <taxon>Endopterygota</taxon>
        <taxon>Coleoptera</taxon>
        <taxon>Polyphaga</taxon>
        <taxon>Cucujiformia</taxon>
        <taxon>Chrysomeloidea</taxon>
        <taxon>Cerambycidae</taxon>
        <taxon>Lamiinae</taxon>
        <taxon>Acanthocinini</taxon>
        <taxon>Exocentrus</taxon>
    </lineage>
</organism>
<keyword evidence="1" id="KW-0444">Lipid biosynthesis</keyword>
<evidence type="ECO:0000259" key="2">
    <source>
        <dbReference type="Pfam" id="PF07993"/>
    </source>
</evidence>
<dbReference type="GO" id="GO:0035336">
    <property type="term" value="P:long-chain fatty-acyl-CoA metabolic process"/>
    <property type="evidence" value="ECO:0007669"/>
    <property type="project" value="TreeGrafter"/>
</dbReference>
<accession>A0AAV8VZH6</accession>
<dbReference type="EMBL" id="JANEYG010000018">
    <property type="protein sequence ID" value="KAJ8919470.1"/>
    <property type="molecule type" value="Genomic_DNA"/>
</dbReference>
<evidence type="ECO:0000313" key="4">
    <source>
        <dbReference type="Proteomes" id="UP001159042"/>
    </source>
</evidence>
<evidence type="ECO:0000313" key="3">
    <source>
        <dbReference type="EMBL" id="KAJ8919470.1"/>
    </source>
</evidence>
<keyword evidence="1" id="KW-0443">Lipid metabolism</keyword>
<keyword evidence="4" id="KW-1185">Reference proteome</keyword>
<dbReference type="GO" id="GO:0102965">
    <property type="term" value="F:alcohol-forming long-chain fatty acyl-CoA reductase activity"/>
    <property type="evidence" value="ECO:0007669"/>
    <property type="project" value="UniProtKB-EC"/>
</dbReference>
<feature type="domain" description="Thioester reductase (TE)" evidence="2">
    <location>
        <begin position="29"/>
        <end position="117"/>
    </location>
</feature>
<dbReference type="GO" id="GO:0005777">
    <property type="term" value="C:peroxisome"/>
    <property type="evidence" value="ECO:0007669"/>
    <property type="project" value="TreeGrafter"/>
</dbReference>
<dbReference type="EC" id="1.2.1.84" evidence="1"/>
<protein>
    <recommendedName>
        <fullName evidence="1">Fatty acyl-CoA reductase</fullName>
        <ecNumber evidence="1">1.2.1.84</ecNumber>
    </recommendedName>
</protein>
<dbReference type="Pfam" id="PF07993">
    <property type="entry name" value="NAD_binding_4"/>
    <property type="match status" value="1"/>
</dbReference>
<evidence type="ECO:0000256" key="1">
    <source>
        <dbReference type="RuleBase" id="RU363097"/>
    </source>
</evidence>
<proteinExistence type="inferred from homology"/>
<dbReference type="PANTHER" id="PTHR11011:SF60">
    <property type="entry name" value="FATTY ACYL-COA REDUCTASE-RELATED"/>
    <property type="match status" value="1"/>
</dbReference>
<dbReference type="AlphaFoldDB" id="A0AAV8VZH6"/>
<comment type="similarity">
    <text evidence="1">Belongs to the fatty acyl-CoA reductase family.</text>
</comment>
<dbReference type="GO" id="GO:0080019">
    <property type="term" value="F:alcohol-forming very long-chain fatty acyl-CoA reductase activity"/>
    <property type="evidence" value="ECO:0007669"/>
    <property type="project" value="InterPro"/>
</dbReference>
<name>A0AAV8VZH6_9CUCU</name>
<comment type="function">
    <text evidence="1">Catalyzes the reduction of fatty acyl-CoA to fatty alcohols.</text>
</comment>
<reference evidence="3 4" key="1">
    <citation type="journal article" date="2023" name="Insect Mol. Biol.">
        <title>Genome sequencing provides insights into the evolution of gene families encoding plant cell wall-degrading enzymes in longhorned beetles.</title>
        <authorList>
            <person name="Shin N.R."/>
            <person name="Okamura Y."/>
            <person name="Kirsch R."/>
            <person name="Pauchet Y."/>
        </authorList>
    </citation>
    <scope>NUCLEOTIDE SEQUENCE [LARGE SCALE GENOMIC DNA]</scope>
    <source>
        <strain evidence="3">EAD_L_NR</strain>
    </source>
</reference>
<keyword evidence="1" id="KW-0560">Oxidoreductase</keyword>
<dbReference type="InterPro" id="IPR013120">
    <property type="entry name" value="FAR_NAD-bd"/>
</dbReference>
<dbReference type="Proteomes" id="UP001159042">
    <property type="component" value="Unassembled WGS sequence"/>
</dbReference>
<gene>
    <name evidence="3" type="ORF">NQ315_016570</name>
</gene>
<dbReference type="InterPro" id="IPR026055">
    <property type="entry name" value="FAR"/>
</dbReference>
<dbReference type="InterPro" id="IPR036291">
    <property type="entry name" value="NAD(P)-bd_dom_sf"/>
</dbReference>
<keyword evidence="1" id="KW-0521">NADP</keyword>
<dbReference type="PANTHER" id="PTHR11011">
    <property type="entry name" value="MALE STERILITY PROTEIN 2-RELATED"/>
    <property type="match status" value="1"/>
</dbReference>
<comment type="catalytic activity">
    <reaction evidence="1">
        <text>a long-chain fatty acyl-CoA + 2 NADPH + 2 H(+) = a long-chain primary fatty alcohol + 2 NADP(+) + CoA</text>
        <dbReference type="Rhea" id="RHEA:52716"/>
        <dbReference type="ChEBI" id="CHEBI:15378"/>
        <dbReference type="ChEBI" id="CHEBI:57287"/>
        <dbReference type="ChEBI" id="CHEBI:57783"/>
        <dbReference type="ChEBI" id="CHEBI:58349"/>
        <dbReference type="ChEBI" id="CHEBI:77396"/>
        <dbReference type="ChEBI" id="CHEBI:83139"/>
        <dbReference type="EC" id="1.2.1.84"/>
    </reaction>
</comment>